<evidence type="ECO:0000256" key="1">
    <source>
        <dbReference type="SAM" id="MobiDB-lite"/>
    </source>
</evidence>
<dbReference type="EMBL" id="OD565383">
    <property type="protein sequence ID" value="CAD7441639.1"/>
    <property type="molecule type" value="Genomic_DNA"/>
</dbReference>
<sequence>MESQQESGPLQPKHLREAFTKSAKVASQTKRGKDAEFKMDFVFAVLDVTLNIVTPPERSVAKL</sequence>
<feature type="region of interest" description="Disordered" evidence="1">
    <location>
        <begin position="1"/>
        <end position="31"/>
    </location>
</feature>
<accession>A0A7R9EV51</accession>
<reference evidence="2" key="1">
    <citation type="submission" date="2020-11" db="EMBL/GenBank/DDBJ databases">
        <authorList>
            <person name="Tran Van P."/>
        </authorList>
    </citation>
    <scope>NUCLEOTIDE SEQUENCE</scope>
</reference>
<gene>
    <name evidence="2" type="ORF">TBIB3V08_LOCUS4098</name>
</gene>
<protein>
    <submittedName>
        <fullName evidence="2">Uncharacterized protein</fullName>
    </submittedName>
</protein>
<dbReference type="AlphaFoldDB" id="A0A7R9EV51"/>
<evidence type="ECO:0000313" key="2">
    <source>
        <dbReference type="EMBL" id="CAD7441639.1"/>
    </source>
</evidence>
<organism evidence="2">
    <name type="scientific">Timema bartmani</name>
    <dbReference type="NCBI Taxonomy" id="61472"/>
    <lineage>
        <taxon>Eukaryota</taxon>
        <taxon>Metazoa</taxon>
        <taxon>Ecdysozoa</taxon>
        <taxon>Arthropoda</taxon>
        <taxon>Hexapoda</taxon>
        <taxon>Insecta</taxon>
        <taxon>Pterygota</taxon>
        <taxon>Neoptera</taxon>
        <taxon>Polyneoptera</taxon>
        <taxon>Phasmatodea</taxon>
        <taxon>Timematodea</taxon>
        <taxon>Timematoidea</taxon>
        <taxon>Timematidae</taxon>
        <taxon>Timema</taxon>
    </lineage>
</organism>
<proteinExistence type="predicted"/>
<name>A0A7R9EV51_9NEOP</name>